<gene>
    <name evidence="1" type="ordered locus">Meso_0031</name>
</gene>
<protein>
    <submittedName>
        <fullName evidence="1">Putative mRNA 3-end processing factor</fullName>
    </submittedName>
</protein>
<dbReference type="PANTHER" id="PTHR11203">
    <property type="entry name" value="CLEAVAGE AND POLYADENYLATION SPECIFICITY FACTOR FAMILY MEMBER"/>
    <property type="match status" value="1"/>
</dbReference>
<accession>Q11MD9</accession>
<dbReference type="NCBIfam" id="TIGR04122">
    <property type="entry name" value="Xnuc_lig_assoc"/>
    <property type="match status" value="1"/>
</dbReference>
<name>Q11MD9_CHESB</name>
<dbReference type="InterPro" id="IPR036866">
    <property type="entry name" value="RibonucZ/Hydroxyglut_hydro"/>
</dbReference>
<dbReference type="KEGG" id="mes:Meso_0031"/>
<dbReference type="HOGENOM" id="CLU_050517_1_0_5"/>
<dbReference type="EMBL" id="CP000390">
    <property type="protein sequence ID" value="ABG61436.1"/>
    <property type="molecule type" value="Genomic_DNA"/>
</dbReference>
<dbReference type="InterPro" id="IPR050698">
    <property type="entry name" value="MBL"/>
</dbReference>
<evidence type="ECO:0000313" key="1">
    <source>
        <dbReference type="EMBL" id="ABG61436.1"/>
    </source>
</evidence>
<proteinExistence type="predicted"/>
<dbReference type="SUPFAM" id="SSF56281">
    <property type="entry name" value="Metallo-hydrolase/oxidoreductase"/>
    <property type="match status" value="1"/>
</dbReference>
<dbReference type="OrthoDB" id="9803916at2"/>
<organism evidence="1">
    <name type="scientific">Chelativorans sp. (strain BNC1)</name>
    <dbReference type="NCBI Taxonomy" id="266779"/>
    <lineage>
        <taxon>Bacteria</taxon>
        <taxon>Pseudomonadati</taxon>
        <taxon>Pseudomonadota</taxon>
        <taxon>Alphaproteobacteria</taxon>
        <taxon>Hyphomicrobiales</taxon>
        <taxon>Phyllobacteriaceae</taxon>
        <taxon>Chelativorans</taxon>
    </lineage>
</organism>
<dbReference type="PANTHER" id="PTHR11203:SF49">
    <property type="entry name" value="BLL1145 PROTEIN"/>
    <property type="match status" value="1"/>
</dbReference>
<dbReference type="Gene3D" id="3.60.15.10">
    <property type="entry name" value="Ribonuclease Z/Hydroxyacylglutathione hydrolase-like"/>
    <property type="match status" value="1"/>
</dbReference>
<dbReference type="InterPro" id="IPR026360">
    <property type="entry name" value="Xnuc_lig_assoc"/>
</dbReference>
<dbReference type="STRING" id="266779.Meso_0031"/>
<reference evidence="1" key="1">
    <citation type="submission" date="2006-06" db="EMBL/GenBank/DDBJ databases">
        <title>Complete sequence of chromosome of Chelativorans sp. BNC1.</title>
        <authorList>
            <consortium name="US DOE Joint Genome Institute"/>
            <person name="Copeland A."/>
            <person name="Lucas S."/>
            <person name="Lapidus A."/>
            <person name="Barry K."/>
            <person name="Detter J.C."/>
            <person name="Glavina del Rio T."/>
            <person name="Hammon N."/>
            <person name="Israni S."/>
            <person name="Dalin E."/>
            <person name="Tice H."/>
            <person name="Pitluck S."/>
            <person name="Chertkov O."/>
            <person name="Brettin T."/>
            <person name="Bruce D."/>
            <person name="Han C."/>
            <person name="Tapia R."/>
            <person name="Gilna P."/>
            <person name="Schmutz J."/>
            <person name="Larimer F."/>
            <person name="Land M."/>
            <person name="Hauser L."/>
            <person name="Kyrpides N."/>
            <person name="Mikhailova N."/>
            <person name="Richardson P."/>
        </authorList>
    </citation>
    <scope>NUCLEOTIDE SEQUENCE</scope>
    <source>
        <strain evidence="1">BNC1</strain>
    </source>
</reference>
<dbReference type="AlphaFoldDB" id="Q11MD9"/>
<dbReference type="eggNOG" id="COG1236">
    <property type="taxonomic scope" value="Bacteria"/>
</dbReference>
<sequence>MAPLLRSQPQGLCCPEGGFFIDPVRPVERALITHGHSDHARAGHGAVLATRETLDIMALRYGPGFAGSTQEIGLGETVTIGGVAVTFHPAGHVLGSAQICVEANGTRIVASGDYKRSPDPTCASFEPIPCDIFITEATFALPVFTHPQASHEIGHLLKSVRQFPERTHIVGAYTLGKAQRVIALLREAGYNEPIYIHGALSKLCGYYESAGVPLGILEPATMEERGAAPPAGSIVVAPPAAIDDRWSRRFADPLACFASGWMRIRQRVRQRGVELPLIISDHADWEELTQTIRETGAGEVWVTHGREEALVRWCEINGIAAKPLHLAGYEDETE</sequence>
<dbReference type="GO" id="GO:0004521">
    <property type="term" value="F:RNA endonuclease activity"/>
    <property type="evidence" value="ECO:0007669"/>
    <property type="project" value="TreeGrafter"/>
</dbReference>